<dbReference type="Proteomes" id="UP001234297">
    <property type="component" value="Chromosome 9"/>
</dbReference>
<protein>
    <submittedName>
        <fullName evidence="1">Uncharacterized protein</fullName>
    </submittedName>
</protein>
<sequence length="273" mass="29977">MSTLRVFSSPKKNSYTIGTEQGTRILVRAGFFYGNYDKQSFEPSFDLQLDGNYWNTVTTSIDNVKFYEEIYVPKGNSTSVCVAQTLMGNIPFISSLEIRSLDLEMFPDDPGDRIWNPDVAQNGFTRLTAEANTSADVKDKPPTSALRTAVTPADQTSSTSIIYTYTSTRASSGSFYINIYFSEVTKLASTDKRAFEIFVAGKKESAAIVPPYLGVVEHTIVQLNSSYSIGFSMVPISYSTLNPIYNAMEIFLIGDALTNGTDSNGGRSPTLTC</sequence>
<dbReference type="EMBL" id="CM056817">
    <property type="protein sequence ID" value="KAJ8620855.1"/>
    <property type="molecule type" value="Genomic_DNA"/>
</dbReference>
<reference evidence="1 2" key="1">
    <citation type="journal article" date="2022" name="Hortic Res">
        <title>A haplotype resolved chromosomal level avocado genome allows analysis of novel avocado genes.</title>
        <authorList>
            <person name="Nath O."/>
            <person name="Fletcher S.J."/>
            <person name="Hayward A."/>
            <person name="Shaw L.M."/>
            <person name="Masouleh A.K."/>
            <person name="Furtado A."/>
            <person name="Henry R.J."/>
            <person name="Mitter N."/>
        </authorList>
    </citation>
    <scope>NUCLEOTIDE SEQUENCE [LARGE SCALE GENOMIC DNA]</scope>
    <source>
        <strain evidence="2">cv. Hass</strain>
    </source>
</reference>
<accession>A0ACC2KI66</accession>
<name>A0ACC2KI66_PERAE</name>
<gene>
    <name evidence="1" type="ORF">MRB53_029384</name>
</gene>
<keyword evidence="2" id="KW-1185">Reference proteome</keyword>
<evidence type="ECO:0000313" key="1">
    <source>
        <dbReference type="EMBL" id="KAJ8620855.1"/>
    </source>
</evidence>
<proteinExistence type="predicted"/>
<evidence type="ECO:0000313" key="2">
    <source>
        <dbReference type="Proteomes" id="UP001234297"/>
    </source>
</evidence>
<comment type="caution">
    <text evidence="1">The sequence shown here is derived from an EMBL/GenBank/DDBJ whole genome shotgun (WGS) entry which is preliminary data.</text>
</comment>
<organism evidence="1 2">
    <name type="scientific">Persea americana</name>
    <name type="common">Avocado</name>
    <dbReference type="NCBI Taxonomy" id="3435"/>
    <lineage>
        <taxon>Eukaryota</taxon>
        <taxon>Viridiplantae</taxon>
        <taxon>Streptophyta</taxon>
        <taxon>Embryophyta</taxon>
        <taxon>Tracheophyta</taxon>
        <taxon>Spermatophyta</taxon>
        <taxon>Magnoliopsida</taxon>
        <taxon>Magnoliidae</taxon>
        <taxon>Laurales</taxon>
        <taxon>Lauraceae</taxon>
        <taxon>Persea</taxon>
    </lineage>
</organism>